<evidence type="ECO:0000313" key="3">
    <source>
        <dbReference type="Proteomes" id="UP000821853"/>
    </source>
</evidence>
<comment type="caution">
    <text evidence="2">The sequence shown here is derived from an EMBL/GenBank/DDBJ whole genome shotgun (WGS) entry which is preliminary data.</text>
</comment>
<proteinExistence type="predicted"/>
<dbReference type="Proteomes" id="UP000821853">
    <property type="component" value="Chromosome 1"/>
</dbReference>
<accession>A0A9J6FCG7</accession>
<feature type="signal peptide" evidence="1">
    <location>
        <begin position="1"/>
        <end position="21"/>
    </location>
</feature>
<keyword evidence="1" id="KW-0732">Signal</keyword>
<feature type="chain" id="PRO_5039943906" description="Secreted protein" evidence="1">
    <location>
        <begin position="22"/>
        <end position="101"/>
    </location>
</feature>
<organism evidence="2 3">
    <name type="scientific">Haemaphysalis longicornis</name>
    <name type="common">Bush tick</name>
    <dbReference type="NCBI Taxonomy" id="44386"/>
    <lineage>
        <taxon>Eukaryota</taxon>
        <taxon>Metazoa</taxon>
        <taxon>Ecdysozoa</taxon>
        <taxon>Arthropoda</taxon>
        <taxon>Chelicerata</taxon>
        <taxon>Arachnida</taxon>
        <taxon>Acari</taxon>
        <taxon>Parasitiformes</taxon>
        <taxon>Ixodida</taxon>
        <taxon>Ixodoidea</taxon>
        <taxon>Ixodidae</taxon>
        <taxon>Haemaphysalinae</taxon>
        <taxon>Haemaphysalis</taxon>
    </lineage>
</organism>
<keyword evidence="3" id="KW-1185">Reference proteome</keyword>
<gene>
    <name evidence="2" type="ORF">HPB48_018330</name>
</gene>
<dbReference type="VEuPathDB" id="VectorBase:HLOH_041354"/>
<name>A0A9J6FCG7_HAELO</name>
<reference evidence="2 3" key="1">
    <citation type="journal article" date="2020" name="Cell">
        <title>Large-Scale Comparative Analyses of Tick Genomes Elucidate Their Genetic Diversity and Vector Capacities.</title>
        <authorList>
            <consortium name="Tick Genome and Microbiome Consortium (TIGMIC)"/>
            <person name="Jia N."/>
            <person name="Wang J."/>
            <person name="Shi W."/>
            <person name="Du L."/>
            <person name="Sun Y."/>
            <person name="Zhan W."/>
            <person name="Jiang J.F."/>
            <person name="Wang Q."/>
            <person name="Zhang B."/>
            <person name="Ji P."/>
            <person name="Bell-Sakyi L."/>
            <person name="Cui X.M."/>
            <person name="Yuan T.T."/>
            <person name="Jiang B.G."/>
            <person name="Yang W.F."/>
            <person name="Lam T.T."/>
            <person name="Chang Q.C."/>
            <person name="Ding S.J."/>
            <person name="Wang X.J."/>
            <person name="Zhu J.G."/>
            <person name="Ruan X.D."/>
            <person name="Zhao L."/>
            <person name="Wei J.T."/>
            <person name="Ye R.Z."/>
            <person name="Que T.C."/>
            <person name="Du C.H."/>
            <person name="Zhou Y.H."/>
            <person name="Cheng J.X."/>
            <person name="Dai P.F."/>
            <person name="Guo W.B."/>
            <person name="Han X.H."/>
            <person name="Huang E.J."/>
            <person name="Li L.F."/>
            <person name="Wei W."/>
            <person name="Gao Y.C."/>
            <person name="Liu J.Z."/>
            <person name="Shao H.Z."/>
            <person name="Wang X."/>
            <person name="Wang C.C."/>
            <person name="Yang T.C."/>
            <person name="Huo Q.B."/>
            <person name="Li W."/>
            <person name="Chen H.Y."/>
            <person name="Chen S.E."/>
            <person name="Zhou L.G."/>
            <person name="Ni X.B."/>
            <person name="Tian J.H."/>
            <person name="Sheng Y."/>
            <person name="Liu T."/>
            <person name="Pan Y.S."/>
            <person name="Xia L.Y."/>
            <person name="Li J."/>
            <person name="Zhao F."/>
            <person name="Cao W.C."/>
        </authorList>
    </citation>
    <scope>NUCLEOTIDE SEQUENCE [LARGE SCALE GENOMIC DNA]</scope>
    <source>
        <strain evidence="2">HaeL-2018</strain>
    </source>
</reference>
<sequence>MWPGGADWLAAVCCCCIQATASERHANSWQESSGIPLAGEATLPPAATSSSCRLDSMVAPDAHVGPAAGHLGALLHCEVALVCGKVTPTTATHDVSAVQLH</sequence>
<protein>
    <recommendedName>
        <fullName evidence="4">Secreted protein</fullName>
    </recommendedName>
</protein>
<evidence type="ECO:0000256" key="1">
    <source>
        <dbReference type="SAM" id="SignalP"/>
    </source>
</evidence>
<evidence type="ECO:0008006" key="4">
    <source>
        <dbReference type="Google" id="ProtNLM"/>
    </source>
</evidence>
<evidence type="ECO:0000313" key="2">
    <source>
        <dbReference type="EMBL" id="KAH9360511.1"/>
    </source>
</evidence>
<dbReference type="EMBL" id="JABSTR010000001">
    <property type="protein sequence ID" value="KAH9360511.1"/>
    <property type="molecule type" value="Genomic_DNA"/>
</dbReference>
<dbReference type="AlphaFoldDB" id="A0A9J6FCG7"/>